<dbReference type="InterPro" id="IPR012588">
    <property type="entry name" value="Exosome-assoc_fac_Rrp6_N"/>
</dbReference>
<comment type="similarity">
    <text evidence="8">Belongs to the exosome component 10/RRP6 family.</text>
</comment>
<comment type="subcellular location">
    <subcellularLocation>
        <location evidence="1">Nucleus</location>
    </subcellularLocation>
</comment>
<feature type="domain" description="HRDC" evidence="10">
    <location>
        <begin position="544"/>
        <end position="624"/>
    </location>
</feature>
<keyword evidence="5" id="KW-0271">Exosome</keyword>
<feature type="non-terminal residue" evidence="11">
    <location>
        <position position="767"/>
    </location>
</feature>
<evidence type="ECO:0000256" key="7">
    <source>
        <dbReference type="ARBA" id="ARBA00023242"/>
    </source>
</evidence>
<keyword evidence="2" id="KW-0698">rRNA processing</keyword>
<dbReference type="GO" id="GO:0071040">
    <property type="term" value="P:nuclear polyadenylation-dependent antisense transcript catabolic process"/>
    <property type="evidence" value="ECO:0007669"/>
    <property type="project" value="TreeGrafter"/>
</dbReference>
<dbReference type="SMART" id="SM00474">
    <property type="entry name" value="35EXOc"/>
    <property type="match status" value="1"/>
</dbReference>
<accession>A0A9W7Y7W3</accession>
<evidence type="ECO:0000256" key="8">
    <source>
        <dbReference type="ARBA" id="ARBA00043957"/>
    </source>
</evidence>
<dbReference type="InterPro" id="IPR049559">
    <property type="entry name" value="Rrp6p-like_exo"/>
</dbReference>
<name>A0A9W7Y7W3_9FUNG</name>
<organism evidence="11 12">
    <name type="scientific">Coemansia biformis</name>
    <dbReference type="NCBI Taxonomy" id="1286918"/>
    <lineage>
        <taxon>Eukaryota</taxon>
        <taxon>Fungi</taxon>
        <taxon>Fungi incertae sedis</taxon>
        <taxon>Zoopagomycota</taxon>
        <taxon>Kickxellomycotina</taxon>
        <taxon>Kickxellomycetes</taxon>
        <taxon>Kickxellales</taxon>
        <taxon>Kickxellaceae</taxon>
        <taxon>Coemansia</taxon>
    </lineage>
</organism>
<dbReference type="InterPro" id="IPR036397">
    <property type="entry name" value="RNaseH_sf"/>
</dbReference>
<dbReference type="PROSITE" id="PS50967">
    <property type="entry name" value="HRDC"/>
    <property type="match status" value="1"/>
</dbReference>
<dbReference type="InterPro" id="IPR044876">
    <property type="entry name" value="HRDC_dom_sf"/>
</dbReference>
<dbReference type="InterPro" id="IPR002121">
    <property type="entry name" value="HRDC_dom"/>
</dbReference>
<dbReference type="GO" id="GO:0003727">
    <property type="term" value="F:single-stranded RNA binding"/>
    <property type="evidence" value="ECO:0007669"/>
    <property type="project" value="TreeGrafter"/>
</dbReference>
<dbReference type="Pfam" id="PF01612">
    <property type="entry name" value="DNA_pol_A_exo1"/>
    <property type="match status" value="1"/>
</dbReference>
<feature type="region of interest" description="Disordered" evidence="9">
    <location>
        <begin position="632"/>
        <end position="661"/>
    </location>
</feature>
<evidence type="ECO:0000256" key="2">
    <source>
        <dbReference type="ARBA" id="ARBA00022552"/>
    </source>
</evidence>
<evidence type="ECO:0000256" key="1">
    <source>
        <dbReference type="ARBA" id="ARBA00004123"/>
    </source>
</evidence>
<dbReference type="InterPro" id="IPR010997">
    <property type="entry name" value="HRDC-like_sf"/>
</dbReference>
<dbReference type="GO" id="GO:0000467">
    <property type="term" value="P:exonucleolytic trimming to generate mature 3'-end of 5.8S rRNA from tricistronic rRNA transcript (SSU-rRNA, 5.8S rRNA, LSU-rRNA)"/>
    <property type="evidence" value="ECO:0007669"/>
    <property type="project" value="InterPro"/>
</dbReference>
<feature type="compositionally biased region" description="Basic and acidic residues" evidence="9">
    <location>
        <begin position="632"/>
        <end position="648"/>
    </location>
</feature>
<keyword evidence="12" id="KW-1185">Reference proteome</keyword>
<dbReference type="GO" id="GO:0005730">
    <property type="term" value="C:nucleolus"/>
    <property type="evidence" value="ECO:0007669"/>
    <property type="project" value="TreeGrafter"/>
</dbReference>
<keyword evidence="4" id="KW-0378">Hydrolase</keyword>
<dbReference type="GO" id="GO:0000166">
    <property type="term" value="F:nucleotide binding"/>
    <property type="evidence" value="ECO:0007669"/>
    <property type="project" value="InterPro"/>
</dbReference>
<dbReference type="Gene3D" id="3.30.420.10">
    <property type="entry name" value="Ribonuclease H-like superfamily/Ribonuclease H"/>
    <property type="match status" value="1"/>
</dbReference>
<dbReference type="OrthoDB" id="2250022at2759"/>
<evidence type="ECO:0000256" key="5">
    <source>
        <dbReference type="ARBA" id="ARBA00022835"/>
    </source>
</evidence>
<reference evidence="11" key="1">
    <citation type="submission" date="2022-07" db="EMBL/GenBank/DDBJ databases">
        <title>Phylogenomic reconstructions and comparative analyses of Kickxellomycotina fungi.</title>
        <authorList>
            <person name="Reynolds N.K."/>
            <person name="Stajich J.E."/>
            <person name="Barry K."/>
            <person name="Grigoriev I.V."/>
            <person name="Crous P."/>
            <person name="Smith M.E."/>
        </authorList>
    </citation>
    <scope>NUCLEOTIDE SEQUENCE</scope>
    <source>
        <strain evidence="11">BCRC 34381</strain>
    </source>
</reference>
<dbReference type="Proteomes" id="UP001143981">
    <property type="component" value="Unassembled WGS sequence"/>
</dbReference>
<feature type="compositionally biased region" description="Low complexity" evidence="9">
    <location>
        <begin position="221"/>
        <end position="237"/>
    </location>
</feature>
<dbReference type="SMART" id="SM00341">
    <property type="entry name" value="HRDC"/>
    <property type="match status" value="1"/>
</dbReference>
<keyword evidence="3" id="KW-0540">Nuclease</keyword>
<dbReference type="GO" id="GO:0071051">
    <property type="term" value="P:poly(A)-dependent snoRNA 3'-end processing"/>
    <property type="evidence" value="ECO:0007669"/>
    <property type="project" value="TreeGrafter"/>
</dbReference>
<sequence length="767" mass="83522">MSGGGDFTGNFDGALAAALGALVKATKAVGRLPEDIEFHRTVDDAADQRLSEVSERVLAMGNALCAGARAGPGPAEIEGVDDIAEKGGDGAWGAAPGFRSVTDTVDTLLEKIDVGLDEVLKTAAHRMRSLAQQSAPVVTTVVAGQQQQQQQQQQSVRIVHAQNIPRPQLQFKDAIDNSSATPFVWKIREKPHARVPLDHGLPSEDMADTPLGQHLHKLGIPRPRSPASPAGSGATTPRRGAPAPSIAQTLAALTASEAGSLRALPHPYEYEITHAEHPKRLFDAGSEQQPAGWDETPFEFVDSEAALGEMMAHLETASEIAIDLEHHDYRSYQGFTCLIQVSSRTRDYVVDALALRAELQCLNRVTADPQRIKVFHGADHDIQWLQRDFGVYVVGLFDTYHASKVLNMAHHSLAHLLKTYCGYHADKKYQLADWRIRPVPDEMMRYARADTHFLLYIFDRMRTELLERGQRLVGVDVGSPDSAHFGELAGMDTVMSAVQPMELVLQRSDQTSLKTYIKEGYDADHGMGGGGWAKLLKKWNHPLTPTQLTVYRVLHQWRDSCAREEDESVRYVLPNHMLFAVADRMPEEAAQLLAACRPTPPLVRLHAADIVRLIAQARKAAQSRINDVRADVEETPEPRRPVHTRFDDSGSPISGDIPRPDVLTPELLASVDDMVAPGSALFGSPTAVTSAAAGTIKGGASPGAEQMAAAARAREIRAGLVLTVAVPQTVVTGAQADREFKRVGKRAVSPEPQQQEEHKAKRPAAPV</sequence>
<dbReference type="InterPro" id="IPR002562">
    <property type="entry name" value="3'-5'_exonuclease_dom"/>
</dbReference>
<dbReference type="InterPro" id="IPR045092">
    <property type="entry name" value="Rrp6-like"/>
</dbReference>
<gene>
    <name evidence="11" type="primary">RRP6</name>
    <name evidence="11" type="ORF">LPJ61_005636</name>
</gene>
<dbReference type="SUPFAM" id="SSF47819">
    <property type="entry name" value="HRDC-like"/>
    <property type="match status" value="1"/>
</dbReference>
<dbReference type="GO" id="GO:0071035">
    <property type="term" value="P:nuclear polyadenylation-dependent rRNA catabolic process"/>
    <property type="evidence" value="ECO:0007669"/>
    <property type="project" value="TreeGrafter"/>
</dbReference>
<evidence type="ECO:0000256" key="6">
    <source>
        <dbReference type="ARBA" id="ARBA00022839"/>
    </source>
</evidence>
<dbReference type="GO" id="GO:0071036">
    <property type="term" value="P:nuclear polyadenylation-dependent snoRNA catabolic process"/>
    <property type="evidence" value="ECO:0007669"/>
    <property type="project" value="TreeGrafter"/>
</dbReference>
<dbReference type="GO" id="GO:0071037">
    <property type="term" value="P:nuclear polyadenylation-dependent snRNA catabolic process"/>
    <property type="evidence" value="ECO:0007669"/>
    <property type="project" value="TreeGrafter"/>
</dbReference>
<dbReference type="Pfam" id="PF00570">
    <property type="entry name" value="HRDC"/>
    <property type="match status" value="1"/>
</dbReference>
<dbReference type="GO" id="GO:0000175">
    <property type="term" value="F:3'-5'-RNA exonuclease activity"/>
    <property type="evidence" value="ECO:0007669"/>
    <property type="project" value="InterPro"/>
</dbReference>
<dbReference type="AlphaFoldDB" id="A0A9W7Y7W3"/>
<evidence type="ECO:0000256" key="9">
    <source>
        <dbReference type="SAM" id="MobiDB-lite"/>
    </source>
</evidence>
<dbReference type="PANTHER" id="PTHR12124:SF47">
    <property type="entry name" value="EXOSOME COMPONENT 10"/>
    <property type="match status" value="1"/>
</dbReference>
<evidence type="ECO:0000313" key="11">
    <source>
        <dbReference type="EMBL" id="KAJ1725539.1"/>
    </source>
</evidence>
<dbReference type="PANTHER" id="PTHR12124">
    <property type="entry name" value="POLYMYOSITIS/SCLERODERMA AUTOANTIGEN-RELATED"/>
    <property type="match status" value="1"/>
</dbReference>
<dbReference type="GO" id="GO:0071038">
    <property type="term" value="P:TRAMP-dependent tRNA surveillance pathway"/>
    <property type="evidence" value="ECO:0007669"/>
    <property type="project" value="TreeGrafter"/>
</dbReference>
<dbReference type="CDD" id="cd06147">
    <property type="entry name" value="Rrp6p_like_exo"/>
    <property type="match status" value="1"/>
</dbReference>
<dbReference type="EMBL" id="JANBOI010001997">
    <property type="protein sequence ID" value="KAJ1725539.1"/>
    <property type="molecule type" value="Genomic_DNA"/>
</dbReference>
<proteinExistence type="inferred from homology"/>
<dbReference type="Gene3D" id="1.10.150.80">
    <property type="entry name" value="HRDC domain"/>
    <property type="match status" value="1"/>
</dbReference>
<keyword evidence="7" id="KW-0539">Nucleus</keyword>
<feature type="region of interest" description="Disordered" evidence="9">
    <location>
        <begin position="217"/>
        <end position="243"/>
    </location>
</feature>
<dbReference type="SUPFAM" id="SSF53098">
    <property type="entry name" value="Ribonuclease H-like"/>
    <property type="match status" value="1"/>
</dbReference>
<evidence type="ECO:0000313" key="12">
    <source>
        <dbReference type="Proteomes" id="UP001143981"/>
    </source>
</evidence>
<dbReference type="FunFam" id="1.10.150.80:FF:000001">
    <property type="entry name" value="Putative exosome component 10"/>
    <property type="match status" value="1"/>
</dbReference>
<evidence type="ECO:0000256" key="3">
    <source>
        <dbReference type="ARBA" id="ARBA00022722"/>
    </source>
</evidence>
<comment type="caution">
    <text evidence="11">The sequence shown here is derived from an EMBL/GenBank/DDBJ whole genome shotgun (WGS) entry which is preliminary data.</text>
</comment>
<dbReference type="GO" id="GO:0000176">
    <property type="term" value="C:nuclear exosome (RNase complex)"/>
    <property type="evidence" value="ECO:0007669"/>
    <property type="project" value="InterPro"/>
</dbReference>
<keyword evidence="6" id="KW-0269">Exonuclease</keyword>
<evidence type="ECO:0000256" key="4">
    <source>
        <dbReference type="ARBA" id="ARBA00022801"/>
    </source>
</evidence>
<evidence type="ECO:0000259" key="10">
    <source>
        <dbReference type="PROSITE" id="PS50967"/>
    </source>
</evidence>
<dbReference type="InterPro" id="IPR012337">
    <property type="entry name" value="RNaseH-like_sf"/>
</dbReference>
<feature type="region of interest" description="Disordered" evidence="9">
    <location>
        <begin position="742"/>
        <end position="767"/>
    </location>
</feature>
<dbReference type="GO" id="GO:0071044">
    <property type="term" value="P:histone mRNA catabolic process"/>
    <property type="evidence" value="ECO:0007669"/>
    <property type="project" value="TreeGrafter"/>
</dbReference>
<dbReference type="GO" id="GO:0071039">
    <property type="term" value="P:nuclear polyadenylation-dependent CUT catabolic process"/>
    <property type="evidence" value="ECO:0007669"/>
    <property type="project" value="TreeGrafter"/>
</dbReference>
<protein>
    <submittedName>
        <fullName evidence="11">Exosome nuclease subunit</fullName>
    </submittedName>
</protein>
<dbReference type="Pfam" id="PF08066">
    <property type="entry name" value="PMC2NT"/>
    <property type="match status" value="1"/>
</dbReference>